<feature type="non-terminal residue" evidence="6">
    <location>
        <position position="95"/>
    </location>
</feature>
<dbReference type="SMART" id="SM00202">
    <property type="entry name" value="SR"/>
    <property type="match status" value="1"/>
</dbReference>
<evidence type="ECO:0000256" key="4">
    <source>
        <dbReference type="PROSITE-ProRule" id="PRU00196"/>
    </source>
</evidence>
<dbReference type="PROSITE" id="PS00420">
    <property type="entry name" value="SRCR_1"/>
    <property type="match status" value="1"/>
</dbReference>
<evidence type="ECO:0000313" key="6">
    <source>
        <dbReference type="EMBL" id="NXY18357.1"/>
    </source>
</evidence>
<dbReference type="AlphaFoldDB" id="A0A852NY16"/>
<dbReference type="InterPro" id="IPR036772">
    <property type="entry name" value="SRCR-like_dom_sf"/>
</dbReference>
<dbReference type="Proteomes" id="UP000658642">
    <property type="component" value="Unassembled WGS sequence"/>
</dbReference>
<keyword evidence="1" id="KW-0732">Signal</keyword>
<dbReference type="SUPFAM" id="SSF56487">
    <property type="entry name" value="SRCR-like"/>
    <property type="match status" value="1"/>
</dbReference>
<evidence type="ECO:0000256" key="2">
    <source>
        <dbReference type="ARBA" id="ARBA00022737"/>
    </source>
</evidence>
<keyword evidence="2" id="KW-0677">Repeat</keyword>
<dbReference type="InterPro" id="IPR001190">
    <property type="entry name" value="SRCR"/>
</dbReference>
<dbReference type="OrthoDB" id="536948at2759"/>
<evidence type="ECO:0000256" key="1">
    <source>
        <dbReference type="ARBA" id="ARBA00022729"/>
    </source>
</evidence>
<dbReference type="PANTHER" id="PTHR19331">
    <property type="entry name" value="SCAVENGER RECEPTOR DOMAIN-CONTAINING"/>
    <property type="match status" value="1"/>
</dbReference>
<protein>
    <submittedName>
        <fullName evidence="6">DMBT1 protein</fullName>
    </submittedName>
</protein>
<organism evidence="6 7">
    <name type="scientific">Atrichornis clamosus</name>
    <dbReference type="NCBI Taxonomy" id="449594"/>
    <lineage>
        <taxon>Eukaryota</taxon>
        <taxon>Metazoa</taxon>
        <taxon>Chordata</taxon>
        <taxon>Craniata</taxon>
        <taxon>Vertebrata</taxon>
        <taxon>Euteleostomi</taxon>
        <taxon>Archelosauria</taxon>
        <taxon>Archosauria</taxon>
        <taxon>Dinosauria</taxon>
        <taxon>Saurischia</taxon>
        <taxon>Theropoda</taxon>
        <taxon>Coelurosauria</taxon>
        <taxon>Aves</taxon>
        <taxon>Neognathae</taxon>
        <taxon>Neoaves</taxon>
        <taxon>Telluraves</taxon>
        <taxon>Australaves</taxon>
        <taxon>Passeriformes</taxon>
        <taxon>Menuridae</taxon>
        <taxon>Atrichornis</taxon>
    </lineage>
</organism>
<proteinExistence type="predicted"/>
<comment type="caution">
    <text evidence="4">Lacks conserved residue(s) required for the propagation of feature annotation.</text>
</comment>
<comment type="caution">
    <text evidence="6">The sequence shown here is derived from an EMBL/GenBank/DDBJ whole genome shotgun (WGS) entry which is preliminary data.</text>
</comment>
<evidence type="ECO:0000256" key="3">
    <source>
        <dbReference type="ARBA" id="ARBA00023157"/>
    </source>
</evidence>
<keyword evidence="7" id="KW-1185">Reference proteome</keyword>
<dbReference type="GO" id="GO:0016020">
    <property type="term" value="C:membrane"/>
    <property type="evidence" value="ECO:0007669"/>
    <property type="project" value="InterPro"/>
</dbReference>
<dbReference type="PRINTS" id="PR00258">
    <property type="entry name" value="SPERACTRCPTR"/>
</dbReference>
<reference evidence="6" key="1">
    <citation type="submission" date="2020-02" db="EMBL/GenBank/DDBJ databases">
        <title>Bird 10,000 Genomes (B10K) Project - Family phase.</title>
        <authorList>
            <person name="Zhang G."/>
        </authorList>
    </citation>
    <scope>NUCLEOTIDE SEQUENCE</scope>
    <source>
        <strain evidence="6">B10K-DU-029-61</strain>
        <tissue evidence="6">Blood</tissue>
    </source>
</reference>
<dbReference type="Gene3D" id="3.10.250.10">
    <property type="entry name" value="SRCR-like domain"/>
    <property type="match status" value="1"/>
</dbReference>
<dbReference type="EMBL" id="WBMZ01006933">
    <property type="protein sequence ID" value="NXY18357.1"/>
    <property type="molecule type" value="Genomic_DNA"/>
</dbReference>
<dbReference type="Pfam" id="PF00530">
    <property type="entry name" value="SRCR"/>
    <property type="match status" value="1"/>
</dbReference>
<dbReference type="PROSITE" id="PS50287">
    <property type="entry name" value="SRCR_2"/>
    <property type="match status" value="1"/>
</dbReference>
<keyword evidence="3 4" id="KW-1015">Disulfide bond</keyword>
<gene>
    <name evidence="6" type="primary">Dmbt1_0</name>
    <name evidence="6" type="ORF">ATRCLA_R15755</name>
</gene>
<feature type="disulfide bond" evidence="4">
    <location>
        <begin position="76"/>
        <end position="86"/>
    </location>
</feature>
<feature type="non-terminal residue" evidence="6">
    <location>
        <position position="1"/>
    </location>
</feature>
<accession>A0A852NY16</accession>
<dbReference type="FunFam" id="3.10.250.10:FF:000002">
    <property type="entry name" value="Scavenger receptor cysteine-rich type 1 protein M130"/>
    <property type="match status" value="1"/>
</dbReference>
<name>A0A852NY16_9PASS</name>
<sequence length="95" mass="9934">AGEPLHVRLADGPDRCAGRVEVLHLRRWGTVCADGWDLAAARVTCRQVGCGAAVAVPGHGRFGPGPGPVWLAQVRCSGEELTLGQCGRPGWGQHS</sequence>
<evidence type="ECO:0000313" key="7">
    <source>
        <dbReference type="Proteomes" id="UP000658642"/>
    </source>
</evidence>
<dbReference type="PANTHER" id="PTHR19331:SF487">
    <property type="entry name" value="SOLUBLE SCAVENGER RECEPTOR CYSTEINE-RICH DOMAIN-CONTAINING PROTEIN SSC5D"/>
    <property type="match status" value="1"/>
</dbReference>
<feature type="domain" description="SRCR" evidence="5">
    <location>
        <begin position="7"/>
        <end position="95"/>
    </location>
</feature>
<evidence type="ECO:0000259" key="5">
    <source>
        <dbReference type="PROSITE" id="PS50287"/>
    </source>
</evidence>